<dbReference type="SUPFAM" id="SSF56112">
    <property type="entry name" value="Protein kinase-like (PK-like)"/>
    <property type="match status" value="1"/>
</dbReference>
<evidence type="ECO:0000256" key="3">
    <source>
        <dbReference type="ARBA" id="ARBA00022771"/>
    </source>
</evidence>
<proteinExistence type="predicted"/>
<name>A0A6C0IUM1_9ZZZZ</name>
<feature type="domain" description="FYVE-type" evidence="6">
    <location>
        <begin position="34"/>
        <end position="113"/>
    </location>
</feature>
<sequence length="692" mass="81564">MTDFGTMSMYIDKKRENSNPINIPRRKPAIWIPNQKVDNCFNCNSKFNFFNRKHHCRGCGRIFCSTCSKYQSNNNSLINTATPPENMNTYLNKLNTWYNPKIKLCAECYSHTKTVDKSKNTIIILSNLPLLMIDLLKLREVSKEWCESINYILSVYRSIQYKLPGQKFSKLERQLLWNHRYEFKNHYYWISKCLTANKHKSVKEMALLYKFYSTSKKETIPCKHLLCRTDCNNLCKPEDILEIGYNVDLNKFPFFQVYLMDLLLIKNSNYWQLLLPWIIELSKIYPQIGALLCVKTTDTASLYNIYYEIKYNLSFQENENLEEIFKILKSKLKHYELMNDIRKTDEFIKFIPLTIKKIENKIPLKQIELDIMSFFCINISISMPWNPTEKCVGIKLNHIKRLNSSSRPYMVPFIIQNQSGHKYTKYILIKNEDIRKDKLTMCVSKWITIVCNDIFTINTYNVFPITLSYGWVEMIEDCETLYNIKNTHQKTLQNYLMDINPRISILDMRNNFIKTCVASCILCYILGVGDRHTENILVNKYGDLVHIDFSYLLGEDPKINTEINITPDMLDMLGGYNSPTFMKFKKVCSEAYKKIRRRSSLWYMLLTYLTFSIPAIPQYYDNLEMIKIHTIERLIPGELDEEGNIQIMKILDKSSTSWTNQISEYSHKLSNNMKDAATYVKSTTTGIFNIEL</sequence>
<dbReference type="InterPro" id="IPR018936">
    <property type="entry name" value="PI3/4_kinase_CS"/>
</dbReference>
<dbReference type="GO" id="GO:0046854">
    <property type="term" value="P:phosphatidylinositol phosphate biosynthetic process"/>
    <property type="evidence" value="ECO:0007669"/>
    <property type="project" value="InterPro"/>
</dbReference>
<dbReference type="PANTHER" id="PTHR10048">
    <property type="entry name" value="PHOSPHATIDYLINOSITOL KINASE"/>
    <property type="match status" value="1"/>
</dbReference>
<evidence type="ECO:0000259" key="7">
    <source>
        <dbReference type="PROSITE" id="PS50290"/>
    </source>
</evidence>
<dbReference type="InterPro" id="IPR015433">
    <property type="entry name" value="PI3/4_kinase"/>
</dbReference>
<dbReference type="InterPro" id="IPR000306">
    <property type="entry name" value="Znf_FYVE"/>
</dbReference>
<dbReference type="Pfam" id="PF00454">
    <property type="entry name" value="PI3_PI4_kinase"/>
    <property type="match status" value="1"/>
</dbReference>
<dbReference type="InterPro" id="IPR000403">
    <property type="entry name" value="PI3/4_kinase_cat_dom"/>
</dbReference>
<evidence type="ECO:0000256" key="5">
    <source>
        <dbReference type="ARBA" id="ARBA00022833"/>
    </source>
</evidence>
<accession>A0A6C0IUM1</accession>
<dbReference type="GO" id="GO:0052742">
    <property type="term" value="F:phosphatidylinositol kinase activity"/>
    <property type="evidence" value="ECO:0007669"/>
    <property type="project" value="TreeGrafter"/>
</dbReference>
<dbReference type="InterPro" id="IPR042236">
    <property type="entry name" value="PI3K_accessory_sf"/>
</dbReference>
<protein>
    <recommendedName>
        <fullName evidence="9">FYVE-type domain-containing protein</fullName>
    </recommendedName>
</protein>
<dbReference type="EMBL" id="MN740238">
    <property type="protein sequence ID" value="QHT95263.1"/>
    <property type="molecule type" value="Genomic_DNA"/>
</dbReference>
<dbReference type="GO" id="GO:0048015">
    <property type="term" value="P:phosphatidylinositol-mediated signaling"/>
    <property type="evidence" value="ECO:0007669"/>
    <property type="project" value="TreeGrafter"/>
</dbReference>
<dbReference type="InterPro" id="IPR013083">
    <property type="entry name" value="Znf_RING/FYVE/PHD"/>
</dbReference>
<evidence type="ECO:0008006" key="9">
    <source>
        <dbReference type="Google" id="ProtNLM"/>
    </source>
</evidence>
<keyword evidence="2" id="KW-0479">Metal-binding</keyword>
<dbReference type="PROSITE" id="PS00916">
    <property type="entry name" value="PI3_4_KINASE_2"/>
    <property type="match status" value="1"/>
</dbReference>
<dbReference type="Gene3D" id="1.25.40.70">
    <property type="entry name" value="Phosphatidylinositol 3-kinase, accessory domain (PIK)"/>
    <property type="match status" value="1"/>
</dbReference>
<keyword evidence="3" id="KW-0863">Zinc-finger</keyword>
<dbReference type="SMART" id="SM00064">
    <property type="entry name" value="FYVE"/>
    <property type="match status" value="1"/>
</dbReference>
<evidence type="ECO:0000259" key="6">
    <source>
        <dbReference type="PROSITE" id="PS50178"/>
    </source>
</evidence>
<dbReference type="SUPFAM" id="SSF57903">
    <property type="entry name" value="FYVE/PHD zinc finger"/>
    <property type="match status" value="1"/>
</dbReference>
<dbReference type="PROSITE" id="PS50178">
    <property type="entry name" value="ZF_FYVE"/>
    <property type="match status" value="1"/>
</dbReference>
<reference evidence="8" key="1">
    <citation type="journal article" date="2020" name="Nature">
        <title>Giant virus diversity and host interactions through global metagenomics.</title>
        <authorList>
            <person name="Schulz F."/>
            <person name="Roux S."/>
            <person name="Paez-Espino D."/>
            <person name="Jungbluth S."/>
            <person name="Walsh D.A."/>
            <person name="Denef V.J."/>
            <person name="McMahon K.D."/>
            <person name="Konstantinidis K.T."/>
            <person name="Eloe-Fadrosh E.A."/>
            <person name="Kyrpides N.C."/>
            <person name="Woyke T."/>
        </authorList>
    </citation>
    <scope>NUCLEOTIDE SEQUENCE</scope>
    <source>
        <strain evidence="8">GVMAG-M-3300024261-37</strain>
    </source>
</reference>
<dbReference type="Gene3D" id="3.30.1010.10">
    <property type="entry name" value="Phosphatidylinositol 3-kinase Catalytic Subunit, Chain A, domain 4"/>
    <property type="match status" value="1"/>
</dbReference>
<dbReference type="InterPro" id="IPR036940">
    <property type="entry name" value="PI3/4_kinase_cat_sf"/>
</dbReference>
<dbReference type="GO" id="GO:0008270">
    <property type="term" value="F:zinc ion binding"/>
    <property type="evidence" value="ECO:0007669"/>
    <property type="project" value="UniProtKB-KW"/>
</dbReference>
<dbReference type="GO" id="GO:0005737">
    <property type="term" value="C:cytoplasm"/>
    <property type="evidence" value="ECO:0007669"/>
    <property type="project" value="TreeGrafter"/>
</dbReference>
<keyword evidence="5" id="KW-0862">Zinc</keyword>
<organism evidence="8">
    <name type="scientific">viral metagenome</name>
    <dbReference type="NCBI Taxonomy" id="1070528"/>
    <lineage>
        <taxon>unclassified sequences</taxon>
        <taxon>metagenomes</taxon>
        <taxon>organismal metagenomes</taxon>
    </lineage>
</organism>
<dbReference type="Gene3D" id="3.30.40.10">
    <property type="entry name" value="Zinc/RING finger domain, C3HC4 (zinc finger)"/>
    <property type="match status" value="1"/>
</dbReference>
<dbReference type="InterPro" id="IPR017455">
    <property type="entry name" value="Znf_FYVE-rel"/>
</dbReference>
<evidence type="ECO:0000256" key="4">
    <source>
        <dbReference type="ARBA" id="ARBA00022777"/>
    </source>
</evidence>
<dbReference type="Gene3D" id="1.10.1070.11">
    <property type="entry name" value="Phosphatidylinositol 3-/4-kinase, catalytic domain"/>
    <property type="match status" value="1"/>
</dbReference>
<dbReference type="AlphaFoldDB" id="A0A6C0IUM1"/>
<dbReference type="PROSITE" id="PS50290">
    <property type="entry name" value="PI3_4_KINASE_3"/>
    <property type="match status" value="1"/>
</dbReference>
<dbReference type="GO" id="GO:0016020">
    <property type="term" value="C:membrane"/>
    <property type="evidence" value="ECO:0007669"/>
    <property type="project" value="TreeGrafter"/>
</dbReference>
<dbReference type="Pfam" id="PF01363">
    <property type="entry name" value="FYVE"/>
    <property type="match status" value="1"/>
</dbReference>
<feature type="domain" description="PI3K/PI4K catalytic" evidence="7">
    <location>
        <begin position="395"/>
        <end position="659"/>
    </location>
</feature>
<evidence type="ECO:0000256" key="1">
    <source>
        <dbReference type="ARBA" id="ARBA00022679"/>
    </source>
</evidence>
<evidence type="ECO:0000256" key="2">
    <source>
        <dbReference type="ARBA" id="ARBA00022723"/>
    </source>
</evidence>
<dbReference type="InterPro" id="IPR011011">
    <property type="entry name" value="Znf_FYVE_PHD"/>
</dbReference>
<keyword evidence="4" id="KW-0418">Kinase</keyword>
<keyword evidence="1" id="KW-0808">Transferase</keyword>
<dbReference type="SMART" id="SM00146">
    <property type="entry name" value="PI3Kc"/>
    <property type="match status" value="1"/>
</dbReference>
<dbReference type="InterPro" id="IPR011009">
    <property type="entry name" value="Kinase-like_dom_sf"/>
</dbReference>
<evidence type="ECO:0000313" key="8">
    <source>
        <dbReference type="EMBL" id="QHT95263.1"/>
    </source>
</evidence>